<dbReference type="SUPFAM" id="SSF48371">
    <property type="entry name" value="ARM repeat"/>
    <property type="match status" value="1"/>
</dbReference>
<dbReference type="Pfam" id="PF23628">
    <property type="entry name" value="ARM_LIN_C"/>
    <property type="match status" value="1"/>
</dbReference>
<dbReference type="STRING" id="35608.A0A2U1MZX4"/>
<feature type="compositionally biased region" description="Polar residues" evidence="6">
    <location>
        <begin position="104"/>
        <end position="115"/>
    </location>
</feature>
<dbReference type="OrthoDB" id="10064100at2759"/>
<proteinExistence type="predicted"/>
<evidence type="ECO:0000256" key="2">
    <source>
        <dbReference type="ARBA" id="ARBA00004906"/>
    </source>
</evidence>
<comment type="caution">
    <text evidence="8">The sequence shown here is derived from an EMBL/GenBank/DDBJ whole genome shotgun (WGS) entry which is preliminary data.</text>
</comment>
<dbReference type="GO" id="GO:0016567">
    <property type="term" value="P:protein ubiquitination"/>
    <property type="evidence" value="ECO:0007669"/>
    <property type="project" value="UniProtKB-UniPathway"/>
</dbReference>
<dbReference type="Pfam" id="PF04564">
    <property type="entry name" value="U-box"/>
    <property type="match status" value="1"/>
</dbReference>
<accession>A0A2U1MZX4</accession>
<dbReference type="InterPro" id="IPR013083">
    <property type="entry name" value="Znf_RING/FYVE/PHD"/>
</dbReference>
<dbReference type="GO" id="GO:0061630">
    <property type="term" value="F:ubiquitin protein ligase activity"/>
    <property type="evidence" value="ECO:0007669"/>
    <property type="project" value="UniProtKB-EC"/>
</dbReference>
<dbReference type="InterPro" id="IPR003613">
    <property type="entry name" value="Ubox_domain"/>
</dbReference>
<feature type="coiled-coil region" evidence="5">
    <location>
        <begin position="229"/>
        <end position="259"/>
    </location>
</feature>
<evidence type="ECO:0000259" key="7">
    <source>
        <dbReference type="PROSITE" id="PS51698"/>
    </source>
</evidence>
<reference evidence="8 9" key="1">
    <citation type="journal article" date="2018" name="Mol. Plant">
        <title>The genome of Artemisia annua provides insight into the evolution of Asteraceae family and artemisinin biosynthesis.</title>
        <authorList>
            <person name="Shen Q."/>
            <person name="Zhang L."/>
            <person name="Liao Z."/>
            <person name="Wang S."/>
            <person name="Yan T."/>
            <person name="Shi P."/>
            <person name="Liu M."/>
            <person name="Fu X."/>
            <person name="Pan Q."/>
            <person name="Wang Y."/>
            <person name="Lv Z."/>
            <person name="Lu X."/>
            <person name="Zhang F."/>
            <person name="Jiang W."/>
            <person name="Ma Y."/>
            <person name="Chen M."/>
            <person name="Hao X."/>
            <person name="Li L."/>
            <person name="Tang Y."/>
            <person name="Lv G."/>
            <person name="Zhou Y."/>
            <person name="Sun X."/>
            <person name="Brodelius P.E."/>
            <person name="Rose J.K.C."/>
            <person name="Tang K."/>
        </authorList>
    </citation>
    <scope>NUCLEOTIDE SEQUENCE [LARGE SCALE GENOMIC DNA]</scope>
    <source>
        <strain evidence="9">cv. Huhao1</strain>
        <tissue evidence="8">Leaf</tissue>
    </source>
</reference>
<dbReference type="EC" id="2.3.2.27" evidence="3"/>
<dbReference type="InterPro" id="IPR045210">
    <property type="entry name" value="RING-Ubox_PUB"/>
</dbReference>
<dbReference type="InterPro" id="IPR055566">
    <property type="entry name" value="ARM_LIN"/>
</dbReference>
<evidence type="ECO:0000313" key="9">
    <source>
        <dbReference type="Proteomes" id="UP000245207"/>
    </source>
</evidence>
<evidence type="ECO:0000256" key="5">
    <source>
        <dbReference type="SAM" id="Coils"/>
    </source>
</evidence>
<name>A0A2U1MZX4_ARTAN</name>
<dbReference type="InterPro" id="IPR056512">
    <property type="entry name" value="LIN_N"/>
</dbReference>
<dbReference type="SMART" id="SM00504">
    <property type="entry name" value="Ubox"/>
    <property type="match status" value="1"/>
</dbReference>
<comment type="pathway">
    <text evidence="2">Protein modification; protein ubiquitination.</text>
</comment>
<sequence>MAMSLEDLLVDEGFKGRKSKTITRASTGILSKRIPIYPTRDENKVGRVKKTERAYSDANRYDLSAESPVSDRVKGRRSIDVVRRLKSDTRERHVRRSSEDMQGVRSTESSKQSSIDGIVTDGLQDKRRYRDAHLNGSSGNYQKIVKQTGSSSSRSSITQSKGDKQDSRVREPVSIDHSGSQLALDKLAIKAIISILSDHTKRFIKDQDVRTSLYRSCLDLFDFTESKVISNLKEAIKIVERAADELADAKELKKAALQLSVITGLSANDMKDGFTNGISNSVLSACGHLYLSVIYHIQKKERIAARHLLQVFIDSPFSARTKLAPDLWDNVFYPHLLHLDEWYNEEVDSLADDAGNTRKLKKVKKLYDEIVDVGTYEFALYYKNWLTDGVEAPTIPTINVPLVSFKGIQQGGSFGQSFGSFGHSLDFSTPANAFTPLHILSKKSSDSACSNCQTVQRSNDSRKSFDGSLVEDKMTVTHSLENEYIDFHIKQYSESDQDVLVAQEALELRRANALVKFRNAILPQDGPKSTNMSPSLPIGKVNELTIKMLAKSIFEQPPVERSVAVIETYDAHPQIEARPVGGGKGRFSCDIPHDYLCPLTGLLFKDPVTLENGQTYERVAIAEWFSKGNKTCPVTGEILEHHNVPHINIILTSVIDGWKEEHCRNILASACQLAGSPWEQKFKDEEAVFILEQLLTVFGEEEDKRIGKHLLAFGGLHFVIKRFEYGDWDEKTRVAALLLCCIKADSSCRINVTRSIDKDCLFELLHCKEAKSIANAVLLLFELVCLNRRKDVQFFVNGVHKESILSSMHVLLVYLQSCSPAQRPLVAVLLLHLDLMVDQQKYNTYREQAVDTTSLALDSSLLDEKVRVSCCRALLILGGRISFSGMVMTEDWILKKAGFLDGPELKVQEDEVPMKDNIFSNSNIIHECKEEEVAVNKWLMKISASLLGDQKKSFLYSISRCLKSGDREITRVCLTTMAWLSSTLASLHSYKSQVSVFSIVINQLKENLKDGESLEHRILAAMSLLHFSKIPECRELLMTIANEITTPLKELCEATWMAKELYALVSQED</sequence>
<dbReference type="Pfam" id="PF23568">
    <property type="entry name" value="ARM_LIN"/>
    <property type="match status" value="1"/>
</dbReference>
<dbReference type="SUPFAM" id="SSF57850">
    <property type="entry name" value="RING/U-box"/>
    <property type="match status" value="1"/>
</dbReference>
<keyword evidence="4" id="KW-0808">Transferase</keyword>
<evidence type="ECO:0000256" key="6">
    <source>
        <dbReference type="SAM" id="MobiDB-lite"/>
    </source>
</evidence>
<organism evidence="8 9">
    <name type="scientific">Artemisia annua</name>
    <name type="common">Sweet wormwood</name>
    <dbReference type="NCBI Taxonomy" id="35608"/>
    <lineage>
        <taxon>Eukaryota</taxon>
        <taxon>Viridiplantae</taxon>
        <taxon>Streptophyta</taxon>
        <taxon>Embryophyta</taxon>
        <taxon>Tracheophyta</taxon>
        <taxon>Spermatophyta</taxon>
        <taxon>Magnoliopsida</taxon>
        <taxon>eudicotyledons</taxon>
        <taxon>Gunneridae</taxon>
        <taxon>Pentapetalae</taxon>
        <taxon>asterids</taxon>
        <taxon>campanulids</taxon>
        <taxon>Asterales</taxon>
        <taxon>Asteraceae</taxon>
        <taxon>Asteroideae</taxon>
        <taxon>Anthemideae</taxon>
        <taxon>Artemisiinae</taxon>
        <taxon>Artemisia</taxon>
    </lineage>
</organism>
<dbReference type="CDD" id="cd16664">
    <property type="entry name" value="RING-Ubox_PUB"/>
    <property type="match status" value="1"/>
</dbReference>
<protein>
    <recommendedName>
        <fullName evidence="3">RING-type E3 ubiquitin transferase</fullName>
        <ecNumber evidence="3">2.3.2.27</ecNumber>
    </recommendedName>
</protein>
<evidence type="ECO:0000256" key="4">
    <source>
        <dbReference type="ARBA" id="ARBA00022679"/>
    </source>
</evidence>
<dbReference type="PANTHER" id="PTHR35549">
    <property type="entry name" value="OS04G0584500 PROTEIN"/>
    <property type="match status" value="1"/>
</dbReference>
<feature type="compositionally biased region" description="Basic and acidic residues" evidence="6">
    <location>
        <begin position="161"/>
        <end position="174"/>
    </location>
</feature>
<dbReference type="Gene3D" id="3.30.40.10">
    <property type="entry name" value="Zinc/RING finger domain, C3HC4 (zinc finger)"/>
    <property type="match status" value="1"/>
</dbReference>
<keyword evidence="5" id="KW-0175">Coiled coil</keyword>
<dbReference type="PROSITE" id="PS51698">
    <property type="entry name" value="U_BOX"/>
    <property type="match status" value="1"/>
</dbReference>
<evidence type="ECO:0000256" key="1">
    <source>
        <dbReference type="ARBA" id="ARBA00000900"/>
    </source>
</evidence>
<evidence type="ECO:0000313" key="8">
    <source>
        <dbReference type="EMBL" id="PWA66798.1"/>
    </source>
</evidence>
<dbReference type="PANTHER" id="PTHR35549:SF1">
    <property type="entry name" value="OS04G0584500 PROTEIN"/>
    <property type="match status" value="1"/>
</dbReference>
<feature type="compositionally biased region" description="Polar residues" evidence="6">
    <location>
        <begin position="135"/>
        <end position="149"/>
    </location>
</feature>
<dbReference type="EMBL" id="PKPP01003960">
    <property type="protein sequence ID" value="PWA66798.1"/>
    <property type="molecule type" value="Genomic_DNA"/>
</dbReference>
<dbReference type="Proteomes" id="UP000245207">
    <property type="component" value="Unassembled WGS sequence"/>
</dbReference>
<evidence type="ECO:0000256" key="3">
    <source>
        <dbReference type="ARBA" id="ARBA00012483"/>
    </source>
</evidence>
<feature type="compositionally biased region" description="Basic and acidic residues" evidence="6">
    <location>
        <begin position="123"/>
        <end position="133"/>
    </location>
</feature>
<feature type="region of interest" description="Disordered" evidence="6">
    <location>
        <begin position="84"/>
        <end position="175"/>
    </location>
</feature>
<comment type="catalytic activity">
    <reaction evidence="1">
        <text>S-ubiquitinyl-[E2 ubiquitin-conjugating enzyme]-L-cysteine + [acceptor protein]-L-lysine = [E2 ubiquitin-conjugating enzyme]-L-cysteine + N(6)-ubiquitinyl-[acceptor protein]-L-lysine.</text>
        <dbReference type="EC" id="2.3.2.27"/>
    </reaction>
</comment>
<keyword evidence="9" id="KW-1185">Reference proteome</keyword>
<feature type="compositionally biased region" description="Basic and acidic residues" evidence="6">
    <location>
        <begin position="84"/>
        <end position="99"/>
    </location>
</feature>
<dbReference type="AlphaFoldDB" id="A0A2U1MZX4"/>
<feature type="domain" description="U-box" evidence="7">
    <location>
        <begin position="590"/>
        <end position="665"/>
    </location>
</feature>
<dbReference type="UniPathway" id="UPA00143"/>
<gene>
    <name evidence="8" type="ORF">CTI12_AA263230</name>
</gene>
<dbReference type="InterPro" id="IPR016024">
    <property type="entry name" value="ARM-type_fold"/>
</dbReference>